<reference evidence="2 3" key="1">
    <citation type="journal article" date="2019" name="Sci. Rep.">
        <title>Orb-weaving spider Araneus ventricosus genome elucidates the spidroin gene catalogue.</title>
        <authorList>
            <person name="Kono N."/>
            <person name="Nakamura H."/>
            <person name="Ohtoshi R."/>
            <person name="Moran D.A.P."/>
            <person name="Shinohara A."/>
            <person name="Yoshida Y."/>
            <person name="Fujiwara M."/>
            <person name="Mori M."/>
            <person name="Tomita M."/>
            <person name="Arakawa K."/>
        </authorList>
    </citation>
    <scope>NUCLEOTIDE SEQUENCE [LARGE SCALE GENOMIC DNA]</scope>
</reference>
<sequence length="77" mass="8926">MFTARSWETTDALTRPRATSNQPVPMAGTERCLEELFLIACSEKNKIEYLNSEVDEWCIFEVCPDSEKVYRVANIYD</sequence>
<gene>
    <name evidence="2" type="ORF">AVEN_225563_1</name>
</gene>
<evidence type="ECO:0000313" key="3">
    <source>
        <dbReference type="Proteomes" id="UP000499080"/>
    </source>
</evidence>
<dbReference type="Proteomes" id="UP000499080">
    <property type="component" value="Unassembled WGS sequence"/>
</dbReference>
<name>A0A4Y2P6D0_ARAVE</name>
<dbReference type="AlphaFoldDB" id="A0A4Y2P6D0"/>
<feature type="region of interest" description="Disordered" evidence="1">
    <location>
        <begin position="1"/>
        <end position="25"/>
    </location>
</feature>
<organism evidence="2 3">
    <name type="scientific">Araneus ventricosus</name>
    <name type="common">Orbweaver spider</name>
    <name type="synonym">Epeira ventricosa</name>
    <dbReference type="NCBI Taxonomy" id="182803"/>
    <lineage>
        <taxon>Eukaryota</taxon>
        <taxon>Metazoa</taxon>
        <taxon>Ecdysozoa</taxon>
        <taxon>Arthropoda</taxon>
        <taxon>Chelicerata</taxon>
        <taxon>Arachnida</taxon>
        <taxon>Araneae</taxon>
        <taxon>Araneomorphae</taxon>
        <taxon>Entelegynae</taxon>
        <taxon>Araneoidea</taxon>
        <taxon>Araneidae</taxon>
        <taxon>Araneus</taxon>
    </lineage>
</organism>
<keyword evidence="3" id="KW-1185">Reference proteome</keyword>
<proteinExistence type="predicted"/>
<evidence type="ECO:0000313" key="2">
    <source>
        <dbReference type="EMBL" id="GBN46613.1"/>
    </source>
</evidence>
<protein>
    <submittedName>
        <fullName evidence="2">Uncharacterized protein</fullName>
    </submittedName>
</protein>
<dbReference type="EMBL" id="BGPR01010518">
    <property type="protein sequence ID" value="GBN46613.1"/>
    <property type="molecule type" value="Genomic_DNA"/>
</dbReference>
<evidence type="ECO:0000256" key="1">
    <source>
        <dbReference type="SAM" id="MobiDB-lite"/>
    </source>
</evidence>
<feature type="compositionally biased region" description="Polar residues" evidence="1">
    <location>
        <begin position="1"/>
        <end position="23"/>
    </location>
</feature>
<comment type="caution">
    <text evidence="2">The sequence shown here is derived from an EMBL/GenBank/DDBJ whole genome shotgun (WGS) entry which is preliminary data.</text>
</comment>
<accession>A0A4Y2P6D0</accession>